<dbReference type="PROSITE" id="PS50102">
    <property type="entry name" value="RRM"/>
    <property type="match status" value="2"/>
</dbReference>
<dbReference type="FunFam" id="3.30.70.330:FF:000029">
    <property type="entry name" value="U2 small nuclear ribonucleoprotein B"/>
    <property type="match status" value="1"/>
</dbReference>
<dbReference type="Pfam" id="PF25767">
    <property type="entry name" value="ARM_TBCD_2nd"/>
    <property type="match status" value="2"/>
</dbReference>
<dbReference type="Proteomes" id="UP000190312">
    <property type="component" value="Unassembled WGS sequence"/>
</dbReference>
<feature type="region of interest" description="Disordered" evidence="12">
    <location>
        <begin position="1362"/>
        <end position="1403"/>
    </location>
</feature>
<dbReference type="PANTHER" id="PTHR12658">
    <property type="entry name" value="BETA-TUBULIN COFACTOR D"/>
    <property type="match status" value="1"/>
</dbReference>
<dbReference type="InterPro" id="IPR000504">
    <property type="entry name" value="RRM_dom"/>
</dbReference>
<dbReference type="Gene3D" id="1.25.10.10">
    <property type="entry name" value="Leucine-rich Repeat Variant"/>
    <property type="match status" value="2"/>
</dbReference>
<evidence type="ECO:0000256" key="12">
    <source>
        <dbReference type="SAM" id="MobiDB-lite"/>
    </source>
</evidence>
<dbReference type="eggNOG" id="KOG4206">
    <property type="taxonomic scope" value="Eukaryota"/>
</dbReference>
<dbReference type="SUPFAM" id="SSF54928">
    <property type="entry name" value="RNA-binding domain, RBD"/>
    <property type="match status" value="1"/>
</dbReference>
<protein>
    <submittedName>
        <fullName evidence="14">Tubulin-specific chaperone D, C-terminal</fullName>
    </submittedName>
</protein>
<feature type="domain" description="RRM" evidence="13">
    <location>
        <begin position="1258"/>
        <end position="1337"/>
    </location>
</feature>
<keyword evidence="3" id="KW-0507">mRNA processing</keyword>
<keyword evidence="8" id="KW-0508">mRNA splicing</keyword>
<dbReference type="VEuPathDB" id="FungiDB:AO090120000314"/>
<dbReference type="GO" id="GO:0003723">
    <property type="term" value="F:RNA binding"/>
    <property type="evidence" value="ECO:0007669"/>
    <property type="project" value="UniProtKB-UniRule"/>
</dbReference>
<evidence type="ECO:0000256" key="10">
    <source>
        <dbReference type="ARBA" id="ARBA00023274"/>
    </source>
</evidence>
<evidence type="ECO:0000313" key="14">
    <source>
        <dbReference type="EMBL" id="OOO05445.1"/>
    </source>
</evidence>
<dbReference type="InterPro" id="IPR012677">
    <property type="entry name" value="Nucleotide-bd_a/b_plait_sf"/>
</dbReference>
<evidence type="ECO:0000313" key="15">
    <source>
        <dbReference type="Proteomes" id="UP000190312"/>
    </source>
</evidence>
<dbReference type="GO" id="GO:0007023">
    <property type="term" value="P:post-chaperonin tubulin folding pathway"/>
    <property type="evidence" value="ECO:0007669"/>
    <property type="project" value="InterPro"/>
</dbReference>
<dbReference type="GO" id="GO:0007021">
    <property type="term" value="P:tubulin complex assembly"/>
    <property type="evidence" value="ECO:0007669"/>
    <property type="project" value="InterPro"/>
</dbReference>
<dbReference type="Pfam" id="PF12612">
    <property type="entry name" value="TFCD_C"/>
    <property type="match status" value="1"/>
</dbReference>
<reference evidence="14 15" key="1">
    <citation type="submission" date="2016-10" db="EMBL/GenBank/DDBJ databases">
        <title>Genome sequencing of Aspergillus oryzae BCC7051.</title>
        <authorList>
            <person name="Thammarongtham C."/>
            <person name="Vorapreeda T."/>
            <person name="Nookaew I."/>
            <person name="Srisuk T."/>
            <person name="Land M."/>
            <person name="Jeennor S."/>
            <person name="Laoteng K."/>
        </authorList>
    </citation>
    <scope>NUCLEOTIDE SEQUENCE [LARGE SCALE GENOMIC DNA]</scope>
    <source>
        <strain evidence="14 15">BCC7051</strain>
    </source>
</reference>
<dbReference type="Pfam" id="PF23579">
    <property type="entry name" value="ARM_TBCD"/>
    <property type="match status" value="1"/>
</dbReference>
<dbReference type="SUPFAM" id="SSF48371">
    <property type="entry name" value="ARM repeat"/>
    <property type="match status" value="2"/>
</dbReference>
<dbReference type="InterPro" id="IPR016024">
    <property type="entry name" value="ARM-type_fold"/>
</dbReference>
<proteinExistence type="inferred from homology"/>
<feature type="compositionally biased region" description="Basic and acidic residues" evidence="12">
    <location>
        <begin position="1362"/>
        <end position="1376"/>
    </location>
</feature>
<keyword evidence="4" id="KW-0747">Spliceosome</keyword>
<feature type="domain" description="RRM" evidence="13">
    <location>
        <begin position="1419"/>
        <end position="1494"/>
    </location>
</feature>
<dbReference type="PANTHER" id="PTHR12658:SF0">
    <property type="entry name" value="TUBULIN-SPECIFIC CHAPERONE D"/>
    <property type="match status" value="1"/>
</dbReference>
<keyword evidence="10" id="KW-0687">Ribonucleoprotein</keyword>
<evidence type="ECO:0000256" key="11">
    <source>
        <dbReference type="PROSITE-ProRule" id="PRU00176"/>
    </source>
</evidence>
<dbReference type="Pfam" id="PF00076">
    <property type="entry name" value="RRM_1"/>
    <property type="match status" value="2"/>
</dbReference>
<name>A0A1S9D8N8_ASPOZ</name>
<dbReference type="GO" id="GO:0008380">
    <property type="term" value="P:RNA splicing"/>
    <property type="evidence" value="ECO:0007669"/>
    <property type="project" value="UniProtKB-KW"/>
</dbReference>
<dbReference type="GO" id="GO:0030532">
    <property type="term" value="C:small nuclear ribonucleoprotein complex"/>
    <property type="evidence" value="ECO:0007669"/>
    <property type="project" value="UniProtKB-ARBA"/>
</dbReference>
<dbReference type="GO" id="GO:0005096">
    <property type="term" value="F:GTPase activator activity"/>
    <property type="evidence" value="ECO:0007669"/>
    <property type="project" value="InterPro"/>
</dbReference>
<dbReference type="InterPro" id="IPR058033">
    <property type="entry name" value="ARM_TBCD_2nd"/>
</dbReference>
<dbReference type="CDD" id="cd12247">
    <property type="entry name" value="RRM2_U1A_like"/>
    <property type="match status" value="1"/>
</dbReference>
<keyword evidence="7" id="KW-0143">Chaperone</keyword>
<comment type="subcellular location">
    <subcellularLocation>
        <location evidence="1">Nucleus</location>
    </subcellularLocation>
</comment>
<dbReference type="GO" id="GO:0005681">
    <property type="term" value="C:spliceosomal complex"/>
    <property type="evidence" value="ECO:0007669"/>
    <property type="project" value="UniProtKB-KW"/>
</dbReference>
<dbReference type="OrthoDB" id="10253476at2759"/>
<accession>A0A1S9D8N8</accession>
<dbReference type="GO" id="GO:0006397">
    <property type="term" value="P:mRNA processing"/>
    <property type="evidence" value="ECO:0007669"/>
    <property type="project" value="UniProtKB-KW"/>
</dbReference>
<evidence type="ECO:0000256" key="4">
    <source>
        <dbReference type="ARBA" id="ARBA00022728"/>
    </source>
</evidence>
<evidence type="ECO:0000256" key="6">
    <source>
        <dbReference type="ARBA" id="ARBA00022884"/>
    </source>
</evidence>
<keyword evidence="5" id="KW-0677">Repeat</keyword>
<evidence type="ECO:0000256" key="3">
    <source>
        <dbReference type="ARBA" id="ARBA00022664"/>
    </source>
</evidence>
<evidence type="ECO:0000256" key="9">
    <source>
        <dbReference type="ARBA" id="ARBA00023242"/>
    </source>
</evidence>
<dbReference type="CDD" id="cd12246">
    <property type="entry name" value="RRM1_U1A_like"/>
    <property type="match status" value="1"/>
</dbReference>
<dbReference type="GO" id="GO:0000226">
    <property type="term" value="P:microtubule cytoskeleton organization"/>
    <property type="evidence" value="ECO:0007669"/>
    <property type="project" value="TreeGrafter"/>
</dbReference>
<evidence type="ECO:0000256" key="2">
    <source>
        <dbReference type="ARBA" id="ARBA00007243"/>
    </source>
</evidence>
<comment type="caution">
    <text evidence="14">The sequence shown here is derived from an EMBL/GenBank/DDBJ whole genome shotgun (WGS) entry which is preliminary data.</text>
</comment>
<comment type="similarity">
    <text evidence="2">Belongs to the RRM U1 A/B'' family.</text>
</comment>
<keyword evidence="6 11" id="KW-0694">RNA-binding</keyword>
<dbReference type="Gene3D" id="3.30.70.330">
    <property type="match status" value="2"/>
</dbReference>
<dbReference type="GO" id="GO:0048487">
    <property type="term" value="F:beta-tubulin binding"/>
    <property type="evidence" value="ECO:0007669"/>
    <property type="project" value="InterPro"/>
</dbReference>
<evidence type="ECO:0000256" key="1">
    <source>
        <dbReference type="ARBA" id="ARBA00004123"/>
    </source>
</evidence>
<gene>
    <name evidence="14" type="ORF">OAory_01069610</name>
</gene>
<feature type="region of interest" description="Disordered" evidence="12">
    <location>
        <begin position="1473"/>
        <end position="1494"/>
    </location>
</feature>
<dbReference type="SMART" id="SM00360">
    <property type="entry name" value="RRM"/>
    <property type="match status" value="2"/>
</dbReference>
<evidence type="ECO:0000256" key="5">
    <source>
        <dbReference type="ARBA" id="ARBA00022737"/>
    </source>
</evidence>
<dbReference type="InterPro" id="IPR022577">
    <property type="entry name" value="TBCD_C"/>
</dbReference>
<evidence type="ECO:0000259" key="13">
    <source>
        <dbReference type="PROSITE" id="PS50102"/>
    </source>
</evidence>
<keyword evidence="9" id="KW-0539">Nucleus</keyword>
<dbReference type="InterPro" id="IPR035979">
    <property type="entry name" value="RBD_domain_sf"/>
</dbReference>
<dbReference type="FunFam" id="3.30.70.330:FF:000039">
    <property type="entry name" value="U1 small nuclear ribonucleoprotein A"/>
    <property type="match status" value="1"/>
</dbReference>
<dbReference type="InterPro" id="IPR033162">
    <property type="entry name" value="TBCD"/>
</dbReference>
<evidence type="ECO:0000256" key="8">
    <source>
        <dbReference type="ARBA" id="ARBA00023187"/>
    </source>
</evidence>
<sequence length="1494" mass="166639">MDAIEDKEVKLQRASGDLVTEFSEKLPSLLWKPRTEKGHARVPRRWTQAAKTERLVGLLKPFQEWPQLLDPHLQTLLPPLVDAFLAYLLKHRDQYKSDKPQQQQALYPLPRAICRLLYTFCKVRGVKVISRFLNNEPKYLDPLLRAFIEWDTVCQDDSEMGLSEDIPRRLVWEERYVMLIWLSHLLLAPFDLASMSSDDIPVPYENLGQLRPLPAEVPTVSRSLLSVSLNYVNASGKEREAATVVLARLVLRRDMQAVGLLTNVTDWAFSIVQPTGNSEPPSVYTCIGVLSFLARLGASGQVEDFAPLIVPVFEKTLQTAQGNSEISQLIQTSALARKIIIKILRTMTIMALKLSERANSPLSDDKVSSILEDSIDHFLVALADKDTPVRFAASKAISIITLKLDLDMGTEVIEAVTGSLEENILYENSDGTIITPFEARRIGMNNTKRNLSAVDAQRWQGLILTLGHLLFRRAPPTNQLLNILQPLVSGLDFEQRSSTGSSVGTGVRDASCFGIWALSRKYTTQELLALDAQTISTSTSQKESSILQMLATELICAACVDPSGNIRRGASAALQELIGRHPNTIVEGIPLVQVVDYHAVARRSRAMIDVAKSTVDLSHQYWSPLVESLLHWRGIGSPDAESRRQAANAIGVLSTQESYKTMKTILQRLLKKLSSLPRGDIETRHGCFLALAATVNAFNSYQETPNENKDSCEALEVTAQIQQLWDIFNSPLGPTKEDLTLQVRRPELSAEASSCLVYSLSRTASLTKNSPHSQPQINLLDKARETLLLCISRSEDIVIETSSDAISELFPLLPSSKQEETINGWFSYIHSTWKLPTGRGQISVLGAIFKQVRPEDDLRQSIIKELLQCAGKEELIEKRVVAVKSLANGVLPHIDTTDAISNHLIEFLNDYTTDRRGDIGSLIRLEAIQAATVVLQKESGSATRNPRVQSIVGCLCRLAAEKLDKVRLQAWICLQGFWKSTDDFPPLQRQYEHFSHVSLPDYFLQLFELQAIDWLRLPLFQGIATSAVAGAEGLVRSSRLALVQRINKYEAEQRQDIVTSIIKDLMVALSDNLQDDRYAIPVLEFLAFLLDSYVSSIPQPSESRKLFILVQKAHFKSSNIARLEAAIKVYAPLSRLEPLRADVLKKMTSMLLHPFPRVRNAVAEYLFMETMLESVKAEDWTRQPKELKSQVEDTNDASYEKNSSIFNKSYWSFCSKPNTPSSEFRNPINRNYNTSSTSSTVANMASMTAPANSIPPNSTVYVRNLEERVKVDQLKEALEEIFSEYGNVIDIVAKTNLKAKGQAFIVFDSVESASNAIDEINGFELFDKPMVLDFAKTRSDATVLREGGEDELEAHKRRRLAEKERKQAHEALEAQKKLKRPPGAPDSTRPAKTAKGAGLKPTSGATAAVIPDEYLPPNKILFLRDLPDTADQESLTAVFGRFEGFQEVRLVPGRKGIAFVEYENESGAISAKEATSGMPMGESGKPIRVTYQRQ</sequence>
<evidence type="ECO:0000256" key="7">
    <source>
        <dbReference type="ARBA" id="ARBA00023186"/>
    </source>
</evidence>
<dbReference type="InterPro" id="IPR011989">
    <property type="entry name" value="ARM-like"/>
</dbReference>
<dbReference type="EMBL" id="MKZY01000009">
    <property type="protein sequence ID" value="OOO05445.1"/>
    <property type="molecule type" value="Genomic_DNA"/>
</dbReference>
<organism evidence="14 15">
    <name type="scientific">Aspergillus oryzae</name>
    <name type="common">Yellow koji mold</name>
    <dbReference type="NCBI Taxonomy" id="5062"/>
    <lineage>
        <taxon>Eukaryota</taxon>
        <taxon>Fungi</taxon>
        <taxon>Dikarya</taxon>
        <taxon>Ascomycota</taxon>
        <taxon>Pezizomycotina</taxon>
        <taxon>Eurotiomycetes</taxon>
        <taxon>Eurotiomycetidae</taxon>
        <taxon>Eurotiales</taxon>
        <taxon>Aspergillaceae</taxon>
        <taxon>Aspergillus</taxon>
        <taxon>Aspergillus subgen. Circumdati</taxon>
    </lineage>
</organism>